<evidence type="ECO:0000313" key="3">
    <source>
        <dbReference type="Proteomes" id="UP000828390"/>
    </source>
</evidence>
<evidence type="ECO:0000313" key="2">
    <source>
        <dbReference type="EMBL" id="KAH3868127.1"/>
    </source>
</evidence>
<reference evidence="2" key="2">
    <citation type="submission" date="2020-11" db="EMBL/GenBank/DDBJ databases">
        <authorList>
            <person name="McCartney M.A."/>
            <person name="Auch B."/>
            <person name="Kono T."/>
            <person name="Mallez S."/>
            <person name="Becker A."/>
            <person name="Gohl D.M."/>
            <person name="Silverstein K.A.T."/>
            <person name="Koren S."/>
            <person name="Bechman K.B."/>
            <person name="Herman A."/>
            <person name="Abrahante J.E."/>
            <person name="Garbe J."/>
        </authorList>
    </citation>
    <scope>NUCLEOTIDE SEQUENCE</scope>
    <source>
        <strain evidence="2">Duluth1</strain>
        <tissue evidence="2">Whole animal</tissue>
    </source>
</reference>
<reference evidence="2" key="1">
    <citation type="journal article" date="2019" name="bioRxiv">
        <title>The Genome of the Zebra Mussel, Dreissena polymorpha: A Resource for Invasive Species Research.</title>
        <authorList>
            <person name="McCartney M.A."/>
            <person name="Auch B."/>
            <person name="Kono T."/>
            <person name="Mallez S."/>
            <person name="Zhang Y."/>
            <person name="Obille A."/>
            <person name="Becker A."/>
            <person name="Abrahante J.E."/>
            <person name="Garbe J."/>
            <person name="Badalamenti J.P."/>
            <person name="Herman A."/>
            <person name="Mangelson H."/>
            <person name="Liachko I."/>
            <person name="Sullivan S."/>
            <person name="Sone E.D."/>
            <person name="Koren S."/>
            <person name="Silverstein K.A.T."/>
            <person name="Beckman K.B."/>
            <person name="Gohl D.M."/>
        </authorList>
    </citation>
    <scope>NUCLEOTIDE SEQUENCE</scope>
    <source>
        <strain evidence="2">Duluth1</strain>
        <tissue evidence="2">Whole animal</tissue>
    </source>
</reference>
<dbReference type="Proteomes" id="UP000828390">
    <property type="component" value="Unassembled WGS sequence"/>
</dbReference>
<dbReference type="AlphaFoldDB" id="A0A9D4RIX0"/>
<feature type="region of interest" description="Disordered" evidence="1">
    <location>
        <begin position="1"/>
        <end position="24"/>
    </location>
</feature>
<dbReference type="EMBL" id="JAIWYP010000002">
    <property type="protein sequence ID" value="KAH3868127.1"/>
    <property type="molecule type" value="Genomic_DNA"/>
</dbReference>
<sequence>MMSTDAHFTPPSGPWTRLPHHSQHQEPIINSLNIPDTYIHSIMTPQDHLFAPTEVTSAPSQPLRTTSETIKESATNQLKTTVTATYSTTTILTATSTPLKDQTTPTEPPTTLQRTPASSPCPSSSTSLRSPTPISLDDKTHTSSTHDSGNCTAESPYYNPVSPDQRIPPTSATPSYEPEPAQTSPYSPQHTYHPTMT</sequence>
<protein>
    <submittedName>
        <fullName evidence="2">Uncharacterized protein</fullName>
    </submittedName>
</protein>
<keyword evidence="3" id="KW-1185">Reference proteome</keyword>
<accession>A0A9D4RIX0</accession>
<feature type="compositionally biased region" description="Polar residues" evidence="1">
    <location>
        <begin position="142"/>
        <end position="153"/>
    </location>
</feature>
<comment type="caution">
    <text evidence="2">The sequence shown here is derived from an EMBL/GenBank/DDBJ whole genome shotgun (WGS) entry which is preliminary data.</text>
</comment>
<evidence type="ECO:0000256" key="1">
    <source>
        <dbReference type="SAM" id="MobiDB-lite"/>
    </source>
</evidence>
<feature type="compositionally biased region" description="Polar residues" evidence="1">
    <location>
        <begin position="181"/>
        <end position="197"/>
    </location>
</feature>
<feature type="region of interest" description="Disordered" evidence="1">
    <location>
        <begin position="95"/>
        <end position="197"/>
    </location>
</feature>
<proteinExistence type="predicted"/>
<feature type="compositionally biased region" description="Low complexity" evidence="1">
    <location>
        <begin position="95"/>
        <end position="135"/>
    </location>
</feature>
<gene>
    <name evidence="2" type="ORF">DPMN_031267</name>
</gene>
<name>A0A9D4RIX0_DREPO</name>
<organism evidence="2 3">
    <name type="scientific">Dreissena polymorpha</name>
    <name type="common">Zebra mussel</name>
    <name type="synonym">Mytilus polymorpha</name>
    <dbReference type="NCBI Taxonomy" id="45954"/>
    <lineage>
        <taxon>Eukaryota</taxon>
        <taxon>Metazoa</taxon>
        <taxon>Spiralia</taxon>
        <taxon>Lophotrochozoa</taxon>
        <taxon>Mollusca</taxon>
        <taxon>Bivalvia</taxon>
        <taxon>Autobranchia</taxon>
        <taxon>Heteroconchia</taxon>
        <taxon>Euheterodonta</taxon>
        <taxon>Imparidentia</taxon>
        <taxon>Neoheterodontei</taxon>
        <taxon>Myida</taxon>
        <taxon>Dreissenoidea</taxon>
        <taxon>Dreissenidae</taxon>
        <taxon>Dreissena</taxon>
    </lineage>
</organism>